<gene>
    <name evidence="1" type="ORF">METZ01_LOCUS463144</name>
</gene>
<evidence type="ECO:0008006" key="2">
    <source>
        <dbReference type="Google" id="ProtNLM"/>
    </source>
</evidence>
<evidence type="ECO:0000313" key="1">
    <source>
        <dbReference type="EMBL" id="SVE10290.1"/>
    </source>
</evidence>
<accession>A0A383ARZ1</accession>
<organism evidence="1">
    <name type="scientific">marine metagenome</name>
    <dbReference type="NCBI Taxonomy" id="408172"/>
    <lineage>
        <taxon>unclassified sequences</taxon>
        <taxon>metagenomes</taxon>
        <taxon>ecological metagenomes</taxon>
    </lineage>
</organism>
<sequence>MSADEALARQDKTLRKFIRKQVIPHCAHYRKVFREAGIDAGDVRGLADLAKLPFTSKADLASAVVEERMRDFVLLPDPKVL</sequence>
<dbReference type="InterPro" id="IPR042099">
    <property type="entry name" value="ANL_N_sf"/>
</dbReference>
<name>A0A383ARZ1_9ZZZZ</name>
<dbReference type="EMBL" id="UINC01194279">
    <property type="protein sequence ID" value="SVE10290.1"/>
    <property type="molecule type" value="Genomic_DNA"/>
</dbReference>
<proteinExistence type="predicted"/>
<protein>
    <recommendedName>
        <fullName evidence="2">Phenylacetate--CoA ligase</fullName>
    </recommendedName>
</protein>
<dbReference type="Gene3D" id="3.40.50.12780">
    <property type="entry name" value="N-terminal domain of ligase-like"/>
    <property type="match status" value="1"/>
</dbReference>
<dbReference type="AlphaFoldDB" id="A0A383ARZ1"/>
<reference evidence="1" key="1">
    <citation type="submission" date="2018-05" db="EMBL/GenBank/DDBJ databases">
        <authorList>
            <person name="Lanie J.A."/>
            <person name="Ng W.-L."/>
            <person name="Kazmierczak K.M."/>
            <person name="Andrzejewski T.M."/>
            <person name="Davidsen T.M."/>
            <person name="Wayne K.J."/>
            <person name="Tettelin H."/>
            <person name="Glass J.I."/>
            <person name="Rusch D."/>
            <person name="Podicherti R."/>
            <person name="Tsui H.-C.T."/>
            <person name="Winkler M.E."/>
        </authorList>
    </citation>
    <scope>NUCLEOTIDE SEQUENCE</scope>
</reference>
<feature type="non-terminal residue" evidence="1">
    <location>
        <position position="81"/>
    </location>
</feature>